<proteinExistence type="predicted"/>
<dbReference type="EMBL" id="JAACXV010018454">
    <property type="protein sequence ID" value="KAF7264069.1"/>
    <property type="molecule type" value="Genomic_DNA"/>
</dbReference>
<accession>A0A834HLV7</accession>
<name>A0A834HLV7_RHYFE</name>
<gene>
    <name evidence="2" type="ORF">GWI33_000676</name>
</gene>
<sequence length="366" mass="41201">LQNTNPDDSSDDPDEIELPKSSSKEKSGVQNTKLQDSSDESDSEAETLPKRKKIKMEKTHLDAEKEYSDGLSDISDSGKVPKPIYQIKGKGNVAVQNSKSDDSSDESESETEESHKTQELDIKQNNQTQATKLKNSANSISESLLVNGKNKQNTSATVKTLNNSNIRSKSKEIAKTSPQSQKKNNANILANIKTDNEMSFSDLDASNVDRNNSTFYTPDTNFKNSFSQQEFEEYGDESSEEESHLNTSHSLSRTPTRYNRTANTWQEKLMERNPNLVEIDNVTRVAESENEYFILRIPKNIDVSQLLKQKVNPLKETEVHVNNVQYKLEPKQSDPILANVSGDRFVNINRVLTLQRSIDIVPLKKA</sequence>
<evidence type="ECO:0000313" key="3">
    <source>
        <dbReference type="Proteomes" id="UP000625711"/>
    </source>
</evidence>
<evidence type="ECO:0000256" key="1">
    <source>
        <dbReference type="SAM" id="MobiDB-lite"/>
    </source>
</evidence>
<comment type="caution">
    <text evidence="2">The sequence shown here is derived from an EMBL/GenBank/DDBJ whole genome shotgun (WGS) entry which is preliminary data.</text>
</comment>
<feature type="compositionally biased region" description="Acidic residues" evidence="1">
    <location>
        <begin position="230"/>
        <end position="240"/>
    </location>
</feature>
<organism evidence="2 3">
    <name type="scientific">Rhynchophorus ferrugineus</name>
    <name type="common">Red palm weevil</name>
    <name type="synonym">Curculio ferrugineus</name>
    <dbReference type="NCBI Taxonomy" id="354439"/>
    <lineage>
        <taxon>Eukaryota</taxon>
        <taxon>Metazoa</taxon>
        <taxon>Ecdysozoa</taxon>
        <taxon>Arthropoda</taxon>
        <taxon>Hexapoda</taxon>
        <taxon>Insecta</taxon>
        <taxon>Pterygota</taxon>
        <taxon>Neoptera</taxon>
        <taxon>Endopterygota</taxon>
        <taxon>Coleoptera</taxon>
        <taxon>Polyphaga</taxon>
        <taxon>Cucujiformia</taxon>
        <taxon>Curculionidae</taxon>
        <taxon>Dryophthorinae</taxon>
        <taxon>Rhynchophorus</taxon>
    </lineage>
</organism>
<feature type="non-terminal residue" evidence="2">
    <location>
        <position position="366"/>
    </location>
</feature>
<feature type="non-terminal residue" evidence="2">
    <location>
        <position position="1"/>
    </location>
</feature>
<feature type="compositionally biased region" description="Polar residues" evidence="1">
    <location>
        <begin position="245"/>
        <end position="258"/>
    </location>
</feature>
<dbReference type="AlphaFoldDB" id="A0A834HLV7"/>
<dbReference type="Proteomes" id="UP000625711">
    <property type="component" value="Unassembled WGS sequence"/>
</dbReference>
<keyword evidence="3" id="KW-1185">Reference proteome</keyword>
<evidence type="ECO:0000313" key="2">
    <source>
        <dbReference type="EMBL" id="KAF7264069.1"/>
    </source>
</evidence>
<dbReference type="OrthoDB" id="8197684at2759"/>
<reference evidence="2" key="1">
    <citation type="submission" date="2020-08" db="EMBL/GenBank/DDBJ databases">
        <title>Genome sequencing and assembly of the red palm weevil Rhynchophorus ferrugineus.</title>
        <authorList>
            <person name="Dias G.B."/>
            <person name="Bergman C.M."/>
            <person name="Manee M."/>
        </authorList>
    </citation>
    <scope>NUCLEOTIDE SEQUENCE</scope>
    <source>
        <strain evidence="2">AA-2017</strain>
        <tissue evidence="2">Whole larva</tissue>
    </source>
</reference>
<feature type="compositionally biased region" description="Basic and acidic residues" evidence="1">
    <location>
        <begin position="56"/>
        <end position="68"/>
    </location>
</feature>
<feature type="region of interest" description="Disordered" evidence="1">
    <location>
        <begin position="229"/>
        <end position="258"/>
    </location>
</feature>
<feature type="compositionally biased region" description="Polar residues" evidence="1">
    <location>
        <begin position="123"/>
        <end position="167"/>
    </location>
</feature>
<protein>
    <submittedName>
        <fullName evidence="2">Uncharacterized protein</fullName>
    </submittedName>
</protein>
<feature type="region of interest" description="Disordered" evidence="1">
    <location>
        <begin position="1"/>
        <end position="185"/>
    </location>
</feature>
<feature type="compositionally biased region" description="Basic and acidic residues" evidence="1">
    <location>
        <begin position="112"/>
        <end position="122"/>
    </location>
</feature>